<protein>
    <submittedName>
        <fullName evidence="1">Uncharacterized protein</fullName>
    </submittedName>
</protein>
<dbReference type="OrthoDB" id="4085451at2759"/>
<sequence>MGGAASKAVRKYPEAVSKARETVAKSAGTSSALNTARLAESHRTEAIEKDAADPDFLANLSKLGQVRVDHHMKAVRPVRFAWFAVVVLTRLQEATQTKRFFESRADSDLTMGQNRLYGFSLSDLLSKRKSVKTQAELQKLAEEYKIDVNKLEKLARFMTVPSVDGTTIRPAAKDGKSQDDGWAVWIEPVFKT</sequence>
<keyword evidence="2" id="KW-1185">Reference proteome</keyword>
<proteinExistence type="predicted"/>
<reference evidence="1" key="1">
    <citation type="submission" date="2020-11" db="EMBL/GenBank/DDBJ databases">
        <authorList>
            <consortium name="DOE Joint Genome Institute"/>
            <person name="Ahrendt S."/>
            <person name="Riley R."/>
            <person name="Andreopoulos W."/>
            <person name="Labutti K."/>
            <person name="Pangilinan J."/>
            <person name="Ruiz-Duenas F.J."/>
            <person name="Barrasa J.M."/>
            <person name="Sanchez-Garcia M."/>
            <person name="Camarero S."/>
            <person name="Miyauchi S."/>
            <person name="Serrano A."/>
            <person name="Linde D."/>
            <person name="Babiker R."/>
            <person name="Drula E."/>
            <person name="Ayuso-Fernandez I."/>
            <person name="Pacheco R."/>
            <person name="Padilla G."/>
            <person name="Ferreira P."/>
            <person name="Barriuso J."/>
            <person name="Kellner H."/>
            <person name="Castanera R."/>
            <person name="Alfaro M."/>
            <person name="Ramirez L."/>
            <person name="Pisabarro A.G."/>
            <person name="Kuo A."/>
            <person name="Tritt A."/>
            <person name="Lipzen A."/>
            <person name="He G."/>
            <person name="Yan M."/>
            <person name="Ng V."/>
            <person name="Cullen D."/>
            <person name="Martin F."/>
            <person name="Rosso M.-N."/>
            <person name="Henrissat B."/>
            <person name="Hibbett D."/>
            <person name="Martinez A.T."/>
            <person name="Grigoriev I.V."/>
        </authorList>
    </citation>
    <scope>NUCLEOTIDE SEQUENCE</scope>
    <source>
        <strain evidence="1">CBS 506.95</strain>
    </source>
</reference>
<comment type="caution">
    <text evidence="1">The sequence shown here is derived from an EMBL/GenBank/DDBJ whole genome shotgun (WGS) entry which is preliminary data.</text>
</comment>
<organism evidence="1 2">
    <name type="scientific">Crepidotus variabilis</name>
    <dbReference type="NCBI Taxonomy" id="179855"/>
    <lineage>
        <taxon>Eukaryota</taxon>
        <taxon>Fungi</taxon>
        <taxon>Dikarya</taxon>
        <taxon>Basidiomycota</taxon>
        <taxon>Agaricomycotina</taxon>
        <taxon>Agaricomycetes</taxon>
        <taxon>Agaricomycetidae</taxon>
        <taxon>Agaricales</taxon>
        <taxon>Agaricineae</taxon>
        <taxon>Crepidotaceae</taxon>
        <taxon>Crepidotus</taxon>
    </lineage>
</organism>
<dbReference type="AlphaFoldDB" id="A0A9P6ER34"/>
<gene>
    <name evidence="1" type="ORF">CPB83DRAFT_469833</name>
</gene>
<accession>A0A9P6ER34</accession>
<name>A0A9P6ER34_9AGAR</name>
<evidence type="ECO:0000313" key="1">
    <source>
        <dbReference type="EMBL" id="KAF9533352.1"/>
    </source>
</evidence>
<evidence type="ECO:0000313" key="2">
    <source>
        <dbReference type="Proteomes" id="UP000807306"/>
    </source>
</evidence>
<dbReference type="Proteomes" id="UP000807306">
    <property type="component" value="Unassembled WGS sequence"/>
</dbReference>
<dbReference type="EMBL" id="MU157828">
    <property type="protein sequence ID" value="KAF9533352.1"/>
    <property type="molecule type" value="Genomic_DNA"/>
</dbReference>